<dbReference type="AlphaFoldDB" id="A0ABD3MK67"/>
<gene>
    <name evidence="2" type="ORF">ACHAWU_004940</name>
</gene>
<evidence type="ECO:0000313" key="3">
    <source>
        <dbReference type="Proteomes" id="UP001530293"/>
    </source>
</evidence>
<evidence type="ECO:0000256" key="1">
    <source>
        <dbReference type="SAM" id="MobiDB-lite"/>
    </source>
</evidence>
<feature type="compositionally biased region" description="Low complexity" evidence="1">
    <location>
        <begin position="1"/>
        <end position="31"/>
    </location>
</feature>
<dbReference type="EMBL" id="JALLBG020000105">
    <property type="protein sequence ID" value="KAL3764434.1"/>
    <property type="molecule type" value="Genomic_DNA"/>
</dbReference>
<reference evidence="2 3" key="1">
    <citation type="submission" date="2024-10" db="EMBL/GenBank/DDBJ databases">
        <title>Updated reference genomes for cyclostephanoid diatoms.</title>
        <authorList>
            <person name="Roberts W.R."/>
            <person name="Alverson A.J."/>
        </authorList>
    </citation>
    <scope>NUCLEOTIDE SEQUENCE [LARGE SCALE GENOMIC DNA]</scope>
    <source>
        <strain evidence="2 3">AJA232-27</strain>
    </source>
</reference>
<evidence type="ECO:0008006" key="4">
    <source>
        <dbReference type="Google" id="ProtNLM"/>
    </source>
</evidence>
<accession>A0ABD3MK67</accession>
<proteinExistence type="predicted"/>
<evidence type="ECO:0000313" key="2">
    <source>
        <dbReference type="EMBL" id="KAL3764434.1"/>
    </source>
</evidence>
<keyword evidence="3" id="KW-1185">Reference proteome</keyword>
<feature type="region of interest" description="Disordered" evidence="1">
    <location>
        <begin position="1"/>
        <end position="36"/>
    </location>
</feature>
<organism evidence="2 3">
    <name type="scientific">Discostella pseudostelligera</name>
    <dbReference type="NCBI Taxonomy" id="259834"/>
    <lineage>
        <taxon>Eukaryota</taxon>
        <taxon>Sar</taxon>
        <taxon>Stramenopiles</taxon>
        <taxon>Ochrophyta</taxon>
        <taxon>Bacillariophyta</taxon>
        <taxon>Coscinodiscophyceae</taxon>
        <taxon>Thalassiosirophycidae</taxon>
        <taxon>Stephanodiscales</taxon>
        <taxon>Stephanodiscaceae</taxon>
        <taxon>Discostella</taxon>
    </lineage>
</organism>
<sequence>MSQSQPSSSPSTSTSSSVSSSHTSSSQTTSTLIMTEDERKEALTKCILSQYRYCAGGVVAGATYTVLKRSTVKPGPWPMLAGGFVGTLGDFVYGYFVECAHLRESDKIFEVKDDIGGR</sequence>
<dbReference type="Proteomes" id="UP001530293">
    <property type="component" value="Unassembled WGS sequence"/>
</dbReference>
<protein>
    <recommendedName>
        <fullName evidence="4">MICOS complex subunit MIC10</fullName>
    </recommendedName>
</protein>
<comment type="caution">
    <text evidence="2">The sequence shown here is derived from an EMBL/GenBank/DDBJ whole genome shotgun (WGS) entry which is preliminary data.</text>
</comment>
<name>A0ABD3MK67_9STRA</name>